<dbReference type="InterPro" id="IPR037923">
    <property type="entry name" value="HTH-like"/>
</dbReference>
<dbReference type="InterPro" id="IPR018060">
    <property type="entry name" value="HTH_AraC"/>
</dbReference>
<sequence>MDVVSTDEVPAEERFTYWREVNSKLFVPYDLRCDPEVRNGFRAHVGVSAFGPVRAALATMVPHTTHRTPRLIRRADPDVLEIGCTLHGAGTVTQDGRCAEVGAGDLVLLETSRPYRVDHAPHVPESKVLILHFPRSLLPFPAQDLRRLTAVRLSGDRSIGALTSQFLCHLARRMPNLSASETARLSTLTLDVLTTALADALDAENVLPPHTRQRALLARILVFIHHHLGDPRLTPEAIATAHHISPRYLHKVFEPEEHTVAGHIRHRRLENCRHDLGDPRLATRSIQTIAARWGFTSPAHFSQAFRAAYGLSPRQFRHQTLNPPAKPE</sequence>
<keyword evidence="6" id="KW-1185">Reference proteome</keyword>
<accession>A0A8J4E0K2</accession>
<reference evidence="5" key="1">
    <citation type="submission" date="2021-01" db="EMBL/GenBank/DDBJ databases">
        <title>Whole genome shotgun sequence of Virgisporangium aurantiacum NBRC 16421.</title>
        <authorList>
            <person name="Komaki H."/>
            <person name="Tamura T."/>
        </authorList>
    </citation>
    <scope>NUCLEOTIDE SEQUENCE</scope>
    <source>
        <strain evidence="5">NBRC 16421</strain>
    </source>
</reference>
<evidence type="ECO:0000313" key="6">
    <source>
        <dbReference type="Proteomes" id="UP000612585"/>
    </source>
</evidence>
<dbReference type="GO" id="GO:0043565">
    <property type="term" value="F:sequence-specific DNA binding"/>
    <property type="evidence" value="ECO:0007669"/>
    <property type="project" value="InterPro"/>
</dbReference>
<evidence type="ECO:0000259" key="4">
    <source>
        <dbReference type="PROSITE" id="PS01124"/>
    </source>
</evidence>
<dbReference type="InterPro" id="IPR020449">
    <property type="entry name" value="Tscrpt_reg_AraC-type_HTH"/>
</dbReference>
<dbReference type="Proteomes" id="UP000612585">
    <property type="component" value="Unassembled WGS sequence"/>
</dbReference>
<dbReference type="RefSeq" id="WP_203995709.1">
    <property type="nucleotide sequence ID" value="NZ_BOPG01000027.1"/>
</dbReference>
<feature type="domain" description="HTH araC/xylS-type" evidence="4">
    <location>
        <begin position="218"/>
        <end position="319"/>
    </location>
</feature>
<keyword evidence="1" id="KW-0805">Transcription regulation</keyword>
<protein>
    <submittedName>
        <fullName evidence="5">AraC family transcriptional regulator</fullName>
    </submittedName>
</protein>
<evidence type="ECO:0000256" key="2">
    <source>
        <dbReference type="ARBA" id="ARBA00023125"/>
    </source>
</evidence>
<dbReference type="PROSITE" id="PS01124">
    <property type="entry name" value="HTH_ARAC_FAMILY_2"/>
    <property type="match status" value="1"/>
</dbReference>
<dbReference type="AlphaFoldDB" id="A0A8J4E0K2"/>
<dbReference type="EMBL" id="BOPG01000027">
    <property type="protein sequence ID" value="GIJ56803.1"/>
    <property type="molecule type" value="Genomic_DNA"/>
</dbReference>
<dbReference type="SUPFAM" id="SSF51215">
    <property type="entry name" value="Regulatory protein AraC"/>
    <property type="match status" value="1"/>
</dbReference>
<name>A0A8J4E0K2_9ACTN</name>
<gene>
    <name evidence="5" type="ORF">Vau01_043190</name>
</gene>
<evidence type="ECO:0000313" key="5">
    <source>
        <dbReference type="EMBL" id="GIJ56803.1"/>
    </source>
</evidence>
<dbReference type="PANTHER" id="PTHR43280">
    <property type="entry name" value="ARAC-FAMILY TRANSCRIPTIONAL REGULATOR"/>
    <property type="match status" value="1"/>
</dbReference>
<dbReference type="Pfam" id="PF14525">
    <property type="entry name" value="AraC_binding_2"/>
    <property type="match status" value="1"/>
</dbReference>
<dbReference type="GO" id="GO:0003700">
    <property type="term" value="F:DNA-binding transcription factor activity"/>
    <property type="evidence" value="ECO:0007669"/>
    <property type="project" value="InterPro"/>
</dbReference>
<dbReference type="SMART" id="SM00342">
    <property type="entry name" value="HTH_ARAC"/>
    <property type="match status" value="1"/>
</dbReference>
<dbReference type="PRINTS" id="PR00032">
    <property type="entry name" value="HTHARAC"/>
</dbReference>
<dbReference type="Pfam" id="PF12833">
    <property type="entry name" value="HTH_18"/>
    <property type="match status" value="1"/>
</dbReference>
<dbReference type="SUPFAM" id="SSF46689">
    <property type="entry name" value="Homeodomain-like"/>
    <property type="match status" value="1"/>
</dbReference>
<dbReference type="InterPro" id="IPR009057">
    <property type="entry name" value="Homeodomain-like_sf"/>
</dbReference>
<keyword evidence="3" id="KW-0804">Transcription</keyword>
<dbReference type="InterPro" id="IPR035418">
    <property type="entry name" value="AraC-bd_2"/>
</dbReference>
<comment type="caution">
    <text evidence="5">The sequence shown here is derived from an EMBL/GenBank/DDBJ whole genome shotgun (WGS) entry which is preliminary data.</text>
</comment>
<proteinExistence type="predicted"/>
<evidence type="ECO:0000256" key="1">
    <source>
        <dbReference type="ARBA" id="ARBA00023015"/>
    </source>
</evidence>
<organism evidence="5 6">
    <name type="scientific">Virgisporangium aurantiacum</name>
    <dbReference type="NCBI Taxonomy" id="175570"/>
    <lineage>
        <taxon>Bacteria</taxon>
        <taxon>Bacillati</taxon>
        <taxon>Actinomycetota</taxon>
        <taxon>Actinomycetes</taxon>
        <taxon>Micromonosporales</taxon>
        <taxon>Micromonosporaceae</taxon>
        <taxon>Virgisporangium</taxon>
    </lineage>
</organism>
<evidence type="ECO:0000256" key="3">
    <source>
        <dbReference type="ARBA" id="ARBA00023163"/>
    </source>
</evidence>
<dbReference type="PANTHER" id="PTHR43280:SF31">
    <property type="entry name" value="TRANSCRIPTIONAL REGULATORY PROTEIN"/>
    <property type="match status" value="1"/>
</dbReference>
<dbReference type="Gene3D" id="1.10.10.60">
    <property type="entry name" value="Homeodomain-like"/>
    <property type="match status" value="1"/>
</dbReference>
<keyword evidence="2" id="KW-0238">DNA-binding</keyword>